<reference evidence="2 3" key="1">
    <citation type="journal article" date="2017" name="ISME J.">
        <title>Energy and carbon metabolisms in a deep terrestrial subsurface fluid microbial community.</title>
        <authorList>
            <person name="Momper L."/>
            <person name="Jungbluth S.P."/>
            <person name="Lee M.D."/>
            <person name="Amend J.P."/>
        </authorList>
    </citation>
    <scope>NUCLEOTIDE SEQUENCE [LARGE SCALE GENOMIC DNA]</scope>
    <source>
        <strain evidence="2">SURF_46</strain>
    </source>
</reference>
<evidence type="ECO:0008006" key="4">
    <source>
        <dbReference type="Google" id="ProtNLM"/>
    </source>
</evidence>
<organism evidence="2 3">
    <name type="scientific">candidate division WWE3 bacterium</name>
    <dbReference type="NCBI Taxonomy" id="2053526"/>
    <lineage>
        <taxon>Bacteria</taxon>
        <taxon>Katanobacteria</taxon>
    </lineage>
</organism>
<keyword evidence="1" id="KW-0472">Membrane</keyword>
<protein>
    <recommendedName>
        <fullName evidence="4">Type II secretion system protein</fullName>
    </recommendedName>
</protein>
<feature type="transmembrane region" description="Helical" evidence="1">
    <location>
        <begin position="20"/>
        <end position="41"/>
    </location>
</feature>
<dbReference type="AlphaFoldDB" id="A0A3A4ZKJ7"/>
<sequence length="176" mass="19516">MYLTKKSMLNQKGIGLVEVIAAFGISMVVITALVSLSLYTLRSSLQSKLLLEATKIANRESELVRAFRDDENVSWLVFMDTLDITDNDPLVSDYDCTCAAAPCTKQCNMTSNPVQVNAGARVENIDGQNVTHWFSIVPDANDPTNIVRVYVTVTWDVGTQAKMTNVYTDLSNWRGK</sequence>
<keyword evidence="1" id="KW-0812">Transmembrane</keyword>
<evidence type="ECO:0000313" key="2">
    <source>
        <dbReference type="EMBL" id="RJR27397.1"/>
    </source>
</evidence>
<name>A0A3A4ZKJ7_UNCKA</name>
<gene>
    <name evidence="2" type="ORF">C4561_02495</name>
</gene>
<evidence type="ECO:0000256" key="1">
    <source>
        <dbReference type="SAM" id="Phobius"/>
    </source>
</evidence>
<dbReference type="EMBL" id="QZJF01000012">
    <property type="protein sequence ID" value="RJR27397.1"/>
    <property type="molecule type" value="Genomic_DNA"/>
</dbReference>
<proteinExistence type="predicted"/>
<comment type="caution">
    <text evidence="2">The sequence shown here is derived from an EMBL/GenBank/DDBJ whole genome shotgun (WGS) entry which is preliminary data.</text>
</comment>
<keyword evidence="1" id="KW-1133">Transmembrane helix</keyword>
<accession>A0A3A4ZKJ7</accession>
<evidence type="ECO:0000313" key="3">
    <source>
        <dbReference type="Proteomes" id="UP000265540"/>
    </source>
</evidence>
<dbReference type="Proteomes" id="UP000265540">
    <property type="component" value="Unassembled WGS sequence"/>
</dbReference>